<dbReference type="Gene3D" id="3.20.80.10">
    <property type="entry name" value="Regulatory factor, effector binding domain"/>
    <property type="match status" value="1"/>
</dbReference>
<reference evidence="1 2" key="1">
    <citation type="submission" date="2016-10" db="EMBL/GenBank/DDBJ databases">
        <authorList>
            <person name="Varghese N."/>
            <person name="Submissions S."/>
        </authorList>
    </citation>
    <scope>NUCLEOTIDE SEQUENCE [LARGE SCALE GENOMIC DNA]</scope>
    <source>
        <strain evidence="1 2">DSM 18839</strain>
    </source>
</reference>
<dbReference type="RefSeq" id="WP_215906171.1">
    <property type="nucleotide sequence ID" value="NZ_FNBW01000014.1"/>
</dbReference>
<gene>
    <name evidence="1" type="ORF">SAMN05660686_04034</name>
</gene>
<dbReference type="InterPro" id="IPR006917">
    <property type="entry name" value="SOUL_heme-bd"/>
</dbReference>
<dbReference type="Pfam" id="PF04832">
    <property type="entry name" value="SOUL"/>
    <property type="match status" value="1"/>
</dbReference>
<dbReference type="SUPFAM" id="SSF55136">
    <property type="entry name" value="Probable bacterial effector-binding domain"/>
    <property type="match status" value="1"/>
</dbReference>
<protein>
    <submittedName>
        <fullName evidence="1">SOUL heme-binding protein</fullName>
    </submittedName>
</protein>
<proteinExistence type="predicted"/>
<dbReference type="InterPro" id="IPR011256">
    <property type="entry name" value="Reg_factor_effector_dom_sf"/>
</dbReference>
<sequence length="209" mass="22968">MENGKRMGRGKKATIAAVAAICVLAVSLAGGWYWVTHSVEQPAYTVVEADGDIELRDYPAMVVAEAVTAGDRQEGVRQGFRALAGYIFAKDRDGERIAMTAPVIQQPTEGNGGGAWRVRFVMPSQYALDALPRPAGGEVALDRWPPMRLAAIRFSGWADDADFAEHEARLRDWLAGQGLEPEGPPLLAYYDDPWTPGVLRRNEVLLRFR</sequence>
<evidence type="ECO:0000313" key="1">
    <source>
        <dbReference type="EMBL" id="SDG32109.1"/>
    </source>
</evidence>
<dbReference type="Proteomes" id="UP000198615">
    <property type="component" value="Unassembled WGS sequence"/>
</dbReference>
<dbReference type="PANTHER" id="PTHR11220:SF58">
    <property type="entry name" value="SOUL HEME-BINDING FAMILY PROTEIN"/>
    <property type="match status" value="1"/>
</dbReference>
<dbReference type="EMBL" id="FNBW01000014">
    <property type="protein sequence ID" value="SDG32109.1"/>
    <property type="molecule type" value="Genomic_DNA"/>
</dbReference>
<accession>A0A8G2BLH5</accession>
<organism evidence="1 2">
    <name type="scientific">Thalassobaculum litoreum DSM 18839</name>
    <dbReference type="NCBI Taxonomy" id="1123362"/>
    <lineage>
        <taxon>Bacteria</taxon>
        <taxon>Pseudomonadati</taxon>
        <taxon>Pseudomonadota</taxon>
        <taxon>Alphaproteobacteria</taxon>
        <taxon>Rhodospirillales</taxon>
        <taxon>Thalassobaculaceae</taxon>
        <taxon>Thalassobaculum</taxon>
    </lineage>
</organism>
<dbReference type="PANTHER" id="PTHR11220">
    <property type="entry name" value="HEME-BINDING PROTEIN-RELATED"/>
    <property type="match status" value="1"/>
</dbReference>
<name>A0A8G2BLH5_9PROT</name>
<comment type="caution">
    <text evidence="1">The sequence shown here is derived from an EMBL/GenBank/DDBJ whole genome shotgun (WGS) entry which is preliminary data.</text>
</comment>
<keyword evidence="2" id="KW-1185">Reference proteome</keyword>
<evidence type="ECO:0000313" key="2">
    <source>
        <dbReference type="Proteomes" id="UP000198615"/>
    </source>
</evidence>
<dbReference type="AlphaFoldDB" id="A0A8G2BLH5"/>